<evidence type="ECO:0000313" key="6">
    <source>
        <dbReference type="EMBL" id="CAD6246648.1"/>
    </source>
</evidence>
<name>A0A811PGY9_9POAL</name>
<evidence type="ECO:0000256" key="2">
    <source>
        <dbReference type="ARBA" id="ARBA00022729"/>
    </source>
</evidence>
<organism evidence="6 7">
    <name type="scientific">Miscanthus lutarioriparius</name>
    <dbReference type="NCBI Taxonomy" id="422564"/>
    <lineage>
        <taxon>Eukaryota</taxon>
        <taxon>Viridiplantae</taxon>
        <taxon>Streptophyta</taxon>
        <taxon>Embryophyta</taxon>
        <taxon>Tracheophyta</taxon>
        <taxon>Spermatophyta</taxon>
        <taxon>Magnoliopsida</taxon>
        <taxon>Liliopsida</taxon>
        <taxon>Poales</taxon>
        <taxon>Poaceae</taxon>
        <taxon>PACMAD clade</taxon>
        <taxon>Panicoideae</taxon>
        <taxon>Andropogonodae</taxon>
        <taxon>Andropogoneae</taxon>
        <taxon>Saccharinae</taxon>
        <taxon>Miscanthus</taxon>
    </lineage>
</organism>
<evidence type="ECO:0000256" key="3">
    <source>
        <dbReference type="SAM" id="MobiDB-lite"/>
    </source>
</evidence>
<dbReference type="EMBL" id="CAJGYO010000007">
    <property type="protein sequence ID" value="CAD6246648.1"/>
    <property type="molecule type" value="Genomic_DNA"/>
</dbReference>
<feature type="chain" id="PRO_5032878167" description="Wall-associated receptor kinase galacturonan-binding domain-containing protein" evidence="4">
    <location>
        <begin position="24"/>
        <end position="595"/>
    </location>
</feature>
<dbReference type="Proteomes" id="UP000604825">
    <property type="component" value="Unassembled WGS sequence"/>
</dbReference>
<dbReference type="PANTHER" id="PTHR33491">
    <property type="entry name" value="OSJNBA0016N04.9 PROTEIN"/>
    <property type="match status" value="1"/>
</dbReference>
<gene>
    <name evidence="6" type="ORF">NCGR_LOCUS30894</name>
</gene>
<feature type="compositionally biased region" description="Basic residues" evidence="3">
    <location>
        <begin position="579"/>
        <end position="595"/>
    </location>
</feature>
<comment type="subcellular location">
    <subcellularLocation>
        <location evidence="1">Membrane</location>
        <topology evidence="1">Single-pass membrane protein</topology>
    </subcellularLocation>
</comment>
<feature type="compositionally biased region" description="Basic and acidic residues" evidence="3">
    <location>
        <begin position="400"/>
        <end position="410"/>
    </location>
</feature>
<evidence type="ECO:0000259" key="5">
    <source>
        <dbReference type="Pfam" id="PF13947"/>
    </source>
</evidence>
<evidence type="ECO:0000256" key="1">
    <source>
        <dbReference type="ARBA" id="ARBA00004167"/>
    </source>
</evidence>
<comment type="caution">
    <text evidence="6">The sequence shown here is derived from an EMBL/GenBank/DDBJ whole genome shotgun (WGS) entry which is preliminary data.</text>
</comment>
<keyword evidence="2 4" id="KW-0732">Signal</keyword>
<keyword evidence="7" id="KW-1185">Reference proteome</keyword>
<feature type="region of interest" description="Disordered" evidence="3">
    <location>
        <begin position="397"/>
        <end position="437"/>
    </location>
</feature>
<reference evidence="6" key="1">
    <citation type="submission" date="2020-10" db="EMBL/GenBank/DDBJ databases">
        <authorList>
            <person name="Han B."/>
            <person name="Lu T."/>
            <person name="Zhao Q."/>
            <person name="Huang X."/>
            <person name="Zhao Y."/>
        </authorList>
    </citation>
    <scope>NUCLEOTIDE SEQUENCE</scope>
</reference>
<dbReference type="GO" id="GO:0030247">
    <property type="term" value="F:polysaccharide binding"/>
    <property type="evidence" value="ECO:0007669"/>
    <property type="project" value="InterPro"/>
</dbReference>
<dbReference type="InterPro" id="IPR025287">
    <property type="entry name" value="WAK_GUB"/>
</dbReference>
<sequence length="595" mass="65844">MATISSSLASSLLPLLCLLLAAAANQQQEQPTPALPPITLAGCPDKCGNVSIPYPFGTKDGCFRPGFFVVCNDTFDPPRPFINSSLVLGDDDTRTQIIVEDLYYLTSKDHETTPNWSARPIELVSVSLADGKARLLGAFSYECRLNMTHHSVRRQSINFGLNDSPFVLSDADNVLMGIGSNVVAEQTTGPLCQSYLNPNVTYQGLRGSDHDRPCQRPPRQRVLRRAGLLPRQPAKRPLRQQGDHQEGHHVRGRQRRRPVSCSYAMIVEKTWYNFSSVDLDNDAFLRRNAAGVVPVVADFTIDLGGCPEAGEPTPKDFACISDNSECVDRPAGESTGHYCSCSVGYQGNPYIHGGCQVLFHGRRERRPFGRAPPPPRQHLGVRLQDRGLMMRRGGMAPEALEGHTDGDGGQHRRPHRQVRDDYPLAGPPGPHHPDRPAGLQHRHVFFQTLFLGGCSDLLNMMRGLFPELGTTAADCNEMSWLRAMAFIYFGNTNTPVEALLIRTNNMGNYYFKSKSDSMRHVVGKARWDSLYHQWLSENGNGQMILEPHGAAVREHLGEHRGGSVGWRGVGAAELPAQAHLRRPSQRGARRSRGER</sequence>
<evidence type="ECO:0000256" key="4">
    <source>
        <dbReference type="SAM" id="SignalP"/>
    </source>
</evidence>
<feature type="domain" description="Wall-associated receptor kinase galacturonan-binding" evidence="5">
    <location>
        <begin position="43"/>
        <end position="83"/>
    </location>
</feature>
<protein>
    <recommendedName>
        <fullName evidence="5">Wall-associated receptor kinase galacturonan-binding domain-containing protein</fullName>
    </recommendedName>
</protein>
<proteinExistence type="predicted"/>
<dbReference type="GO" id="GO:0016020">
    <property type="term" value="C:membrane"/>
    <property type="evidence" value="ECO:0007669"/>
    <property type="project" value="UniProtKB-SubCell"/>
</dbReference>
<evidence type="ECO:0000313" key="7">
    <source>
        <dbReference type="Proteomes" id="UP000604825"/>
    </source>
</evidence>
<feature type="region of interest" description="Disordered" evidence="3">
    <location>
        <begin position="206"/>
        <end position="256"/>
    </location>
</feature>
<dbReference type="Pfam" id="PF13947">
    <property type="entry name" value="GUB_WAK_bind"/>
    <property type="match status" value="1"/>
</dbReference>
<feature type="region of interest" description="Disordered" evidence="3">
    <location>
        <begin position="575"/>
        <end position="595"/>
    </location>
</feature>
<accession>A0A811PGY9</accession>
<dbReference type="Gene3D" id="3.40.462.20">
    <property type="match status" value="1"/>
</dbReference>
<dbReference type="AlphaFoldDB" id="A0A811PGY9"/>
<feature type="signal peptide" evidence="4">
    <location>
        <begin position="1"/>
        <end position="23"/>
    </location>
</feature>
<dbReference type="OrthoDB" id="60033at2759"/>